<keyword evidence="2" id="KW-1185">Reference proteome</keyword>
<organism evidence="1 2">
    <name type="scientific">Simplicispira hankyongi</name>
    <dbReference type="NCBI Taxonomy" id="2315688"/>
    <lineage>
        <taxon>Bacteria</taxon>
        <taxon>Pseudomonadati</taxon>
        <taxon>Pseudomonadota</taxon>
        <taxon>Betaproteobacteria</taxon>
        <taxon>Burkholderiales</taxon>
        <taxon>Comamonadaceae</taxon>
        <taxon>Simplicispira</taxon>
    </lineage>
</organism>
<evidence type="ECO:0000313" key="2">
    <source>
        <dbReference type="Proteomes" id="UP000266302"/>
    </source>
</evidence>
<dbReference type="EMBL" id="QXJC01000007">
    <property type="protein sequence ID" value="RID97480.1"/>
    <property type="molecule type" value="Genomic_DNA"/>
</dbReference>
<dbReference type="Proteomes" id="UP000266302">
    <property type="component" value="Unassembled WGS sequence"/>
</dbReference>
<comment type="caution">
    <text evidence="1">The sequence shown here is derived from an EMBL/GenBank/DDBJ whole genome shotgun (WGS) entry which is preliminary data.</text>
</comment>
<accession>A0A398CAW6</accession>
<evidence type="ECO:0000313" key="1">
    <source>
        <dbReference type="EMBL" id="RID97480.1"/>
    </source>
</evidence>
<dbReference type="AlphaFoldDB" id="A0A398CAW6"/>
<gene>
    <name evidence="1" type="ORF">D3F03_14595</name>
</gene>
<name>A0A398CAW6_9BURK</name>
<proteinExistence type="predicted"/>
<dbReference type="OrthoDB" id="8558817at2"/>
<sequence length="266" mass="30454">MQAQQMLPIEEFGLAVGLRLPWRASKCTVNEVSKTIHLWITNQGLATAEQRRLWFAPKAARAPSKITSAEDKQWRHVDCMTYSCVVHTCDPLQPDDHELDWLGLPNSPFTKCLAKRIFQLLMEGVDMQVICEVLRIPFAELWKFKFDLDNGLLNFEYQPSVRRRAKFQSESQPPAAIQAAAPDAKAVETAILVPDVSDPVWEHLITGKLSIDIKTLSLQLLLTKLRQQVSQLQSADVKIMKLRELHRYVERHQRVLGHELAQLKPF</sequence>
<dbReference type="RefSeq" id="WP_119110147.1">
    <property type="nucleotide sequence ID" value="NZ_QXJC01000007.1"/>
</dbReference>
<reference evidence="1 2" key="1">
    <citation type="submission" date="2018-09" db="EMBL/GenBank/DDBJ databases">
        <title>Draft genome of Simplicispira sp. NY-02.</title>
        <authorList>
            <person name="Im W.T."/>
        </authorList>
    </citation>
    <scope>NUCLEOTIDE SEQUENCE [LARGE SCALE GENOMIC DNA]</scope>
    <source>
        <strain evidence="1 2">NY-02</strain>
    </source>
</reference>
<protein>
    <submittedName>
        <fullName evidence="1">Uncharacterized protein</fullName>
    </submittedName>
</protein>